<gene>
    <name evidence="5" type="primary">lacE_1</name>
    <name evidence="5" type="ORF">GCM10007913_18870</name>
</gene>
<comment type="subcellular location">
    <subcellularLocation>
        <location evidence="1">Periplasm</location>
    </subcellularLocation>
</comment>
<dbReference type="InterPro" id="IPR050490">
    <property type="entry name" value="Bact_solute-bd_prot1"/>
</dbReference>
<dbReference type="InterPro" id="IPR006059">
    <property type="entry name" value="SBP"/>
</dbReference>
<evidence type="ECO:0000256" key="2">
    <source>
        <dbReference type="ARBA" id="ARBA00008520"/>
    </source>
</evidence>
<dbReference type="EMBL" id="BSNG01000001">
    <property type="protein sequence ID" value="GLQ09955.1"/>
    <property type="molecule type" value="Genomic_DNA"/>
</dbReference>
<feature type="signal peptide" evidence="4">
    <location>
        <begin position="1"/>
        <end position="29"/>
    </location>
</feature>
<comment type="caution">
    <text evidence="5">The sequence shown here is derived from an EMBL/GenBank/DDBJ whole genome shotgun (WGS) entry which is preliminary data.</text>
</comment>
<dbReference type="SUPFAM" id="SSF53850">
    <property type="entry name" value="Periplasmic binding protein-like II"/>
    <property type="match status" value="1"/>
</dbReference>
<evidence type="ECO:0000256" key="3">
    <source>
        <dbReference type="ARBA" id="ARBA00022764"/>
    </source>
</evidence>
<accession>A0ABQ5UFI0</accession>
<sequence length="424" mass="46088">MNRITSRWRNTLAVALTGISMFSVAAAQAAEITVWCWDPNFNGATMEEAFSRYKANNPDDTINVVIFDKAAMEQKLQAQLASGATDGLPDIVLIEDYRAQKYLQSFTSAFEPLTSHVDYSTFAPYKVELATLNGQTYSIPFDSGVTGYFYRSDLLAEAGITPDQLNDITWDQLIEIGKAVKEKTGLPLLPIDPTGSDWMRIMLQSAGSWYFDADGNVTIKDNPVFKAAIETYQRLLAAGITTPVSGWTEYTGSFTSGKSVSTFSGVWMTATIKANADQSGKWGVAPSPRLDGVEGAGNASNLGGSSWYVLSSAPEKEKAIDFLTSVWAKDVDFYQKILVNQGALGTYLPAREGEAFKASDDFFGGEPVWQNFSTWLAEIPAVNYGIFTEEADSATVAQIPAITSGGNVDEIIAAIDAQVRQQTQ</sequence>
<dbReference type="Gene3D" id="3.40.190.10">
    <property type="entry name" value="Periplasmic binding protein-like II"/>
    <property type="match status" value="1"/>
</dbReference>
<dbReference type="PANTHER" id="PTHR43649">
    <property type="entry name" value="ARABINOSE-BINDING PROTEIN-RELATED"/>
    <property type="match status" value="1"/>
</dbReference>
<proteinExistence type="inferred from homology"/>
<keyword evidence="3" id="KW-0574">Periplasm</keyword>
<reference evidence="5" key="2">
    <citation type="submission" date="2023-01" db="EMBL/GenBank/DDBJ databases">
        <title>Draft genome sequence of Devosia yakushimensis strain NBRC 103855.</title>
        <authorList>
            <person name="Sun Q."/>
            <person name="Mori K."/>
        </authorList>
    </citation>
    <scope>NUCLEOTIDE SEQUENCE</scope>
    <source>
        <strain evidence="5">NBRC 103855</strain>
    </source>
</reference>
<feature type="chain" id="PRO_5046063708" evidence="4">
    <location>
        <begin position="30"/>
        <end position="424"/>
    </location>
</feature>
<keyword evidence="6" id="KW-1185">Reference proteome</keyword>
<reference evidence="5" key="1">
    <citation type="journal article" date="2014" name="Int. J. Syst. Evol. Microbiol.">
        <title>Complete genome of a new Firmicutes species belonging to the dominant human colonic microbiota ('Ruminococcus bicirculans') reveals two chromosomes and a selective capacity to utilize plant glucans.</title>
        <authorList>
            <consortium name="NISC Comparative Sequencing Program"/>
            <person name="Wegmann U."/>
            <person name="Louis P."/>
            <person name="Goesmann A."/>
            <person name="Henrissat B."/>
            <person name="Duncan S.H."/>
            <person name="Flint H.J."/>
        </authorList>
    </citation>
    <scope>NUCLEOTIDE SEQUENCE</scope>
    <source>
        <strain evidence="5">NBRC 103855</strain>
    </source>
</reference>
<name>A0ABQ5UFI0_9HYPH</name>
<comment type="similarity">
    <text evidence="2">Belongs to the bacterial solute-binding protein 1 family.</text>
</comment>
<evidence type="ECO:0000256" key="1">
    <source>
        <dbReference type="ARBA" id="ARBA00004418"/>
    </source>
</evidence>
<dbReference type="PANTHER" id="PTHR43649:SF32">
    <property type="entry name" value="SUGAR BINDING SECRETED PROTEIN"/>
    <property type="match status" value="1"/>
</dbReference>
<dbReference type="Pfam" id="PF13416">
    <property type="entry name" value="SBP_bac_8"/>
    <property type="match status" value="1"/>
</dbReference>
<evidence type="ECO:0000313" key="6">
    <source>
        <dbReference type="Proteomes" id="UP001161406"/>
    </source>
</evidence>
<evidence type="ECO:0000256" key="4">
    <source>
        <dbReference type="SAM" id="SignalP"/>
    </source>
</evidence>
<protein>
    <submittedName>
        <fullName evidence="5">ABC transporter substrate-binding protein</fullName>
    </submittedName>
</protein>
<dbReference type="Proteomes" id="UP001161406">
    <property type="component" value="Unassembled WGS sequence"/>
</dbReference>
<organism evidence="5 6">
    <name type="scientific">Devosia yakushimensis</name>
    <dbReference type="NCBI Taxonomy" id="470028"/>
    <lineage>
        <taxon>Bacteria</taxon>
        <taxon>Pseudomonadati</taxon>
        <taxon>Pseudomonadota</taxon>
        <taxon>Alphaproteobacteria</taxon>
        <taxon>Hyphomicrobiales</taxon>
        <taxon>Devosiaceae</taxon>
        <taxon>Devosia</taxon>
    </lineage>
</organism>
<evidence type="ECO:0000313" key="5">
    <source>
        <dbReference type="EMBL" id="GLQ09955.1"/>
    </source>
</evidence>
<keyword evidence="4" id="KW-0732">Signal</keyword>
<dbReference type="RefSeq" id="WP_284390153.1">
    <property type="nucleotide sequence ID" value="NZ_BSNG01000001.1"/>
</dbReference>